<proteinExistence type="predicted"/>
<protein>
    <submittedName>
        <fullName evidence="1">Uncharacterized protein</fullName>
    </submittedName>
</protein>
<dbReference type="SMART" id="SM00758">
    <property type="entry name" value="PA14"/>
    <property type="match status" value="1"/>
</dbReference>
<dbReference type="AlphaFoldDB" id="A0A402CPE4"/>
<evidence type="ECO:0000313" key="1">
    <source>
        <dbReference type="EMBL" id="BDI33109.1"/>
    </source>
</evidence>
<dbReference type="PROSITE" id="PS51820">
    <property type="entry name" value="PA14"/>
    <property type="match status" value="1"/>
</dbReference>
<evidence type="ECO:0000313" key="2">
    <source>
        <dbReference type="Proteomes" id="UP000287394"/>
    </source>
</evidence>
<dbReference type="Pfam" id="PF07691">
    <property type="entry name" value="PA14"/>
    <property type="match status" value="1"/>
</dbReference>
<gene>
    <name evidence="1" type="ORF">CCAX7_51600</name>
</gene>
<dbReference type="SUPFAM" id="SSF56988">
    <property type="entry name" value="Anthrax protective antigen"/>
    <property type="match status" value="1"/>
</dbReference>
<sequence>MGGAGGAWMQIAANAVYTEANGATYVNSVYDENGREAGIYREGSVVGSFTGLHGWQRGGGKCITADDKYVYLGMVQSDLNDNGAHGPGWPVGGPGAGGTVTHESWFGVRRYFKNGLPAPWSQSGRKDGNSSSIIGLFDNSMIVVSDNTYADKTLLPDAAIMGLAVVNGLLYASDTHSNKVRIYNISNSNRVIPVGSWNIVNAGAIVFDKNSHTLWIAQTGDGAQAPGVLHYTLDGNKLPQQITGIGCPRSLAITPQGNLLVADSGPDQQVKMYSSINTAPVLVSTLGNPGGIYSGLRGQVGDYKFNGLTGVSVDAAGNIYVVTNGSEAQGIFGSGATLMSFNQDFNCRWKLEGLEFMDCADVAPGSDGANIYTKNKRFKLDLTDPTAKPQYAGYTVDSVRYPNDSRLHINTSSSPLVRNIQGKQFLFVQDTYSAYLQIYRFDTKNAGEIAIPSGLIGACHSAAGKPATAWPPDTVQPSLGPWIWRDIDGNGDFFKDGVPQKGEFDNGLGSRDPWLTASIWGWCVDENGDIWQVSRGTSMLNGGIRHFRCLGLDSIGNPIYTLAASQILPRPAPFDGTAGSINRIEYVAATDTMYLCGYTNAYPISPGEWGLAGRVIVRYDHWSTPARTQTYQIVLNWNMQAYPLIGAKAMTVSGDKIFVGYVAGATADFGVNGGQIVTYDAASGRFLGTISAGPEAGGVSGLIDTTSGLRAFTRTNGDQMVFAEEDLMGKVLMYRVSAPGAAATTPAVPVSGTGTGLTGKYYNGSQQAAFNKLITTRVDPTLNFQWTTPPAPTMNTAGYSVQWTGNVQPRYSETYNFQTDSSHGVRVWIDGKMVIDSWNSHSLQTDFGSVAMLAGTQYKIRVEYYQISGTGALTLSWSSASQIKEIIPQTQLYPDAPQ</sequence>
<dbReference type="KEGG" id="ccot:CCAX7_51600"/>
<organism evidence="1 2">
    <name type="scientific">Capsulimonas corticalis</name>
    <dbReference type="NCBI Taxonomy" id="2219043"/>
    <lineage>
        <taxon>Bacteria</taxon>
        <taxon>Bacillati</taxon>
        <taxon>Armatimonadota</taxon>
        <taxon>Armatimonadia</taxon>
        <taxon>Capsulimonadales</taxon>
        <taxon>Capsulimonadaceae</taxon>
        <taxon>Capsulimonas</taxon>
    </lineage>
</organism>
<dbReference type="Proteomes" id="UP000287394">
    <property type="component" value="Chromosome"/>
</dbReference>
<dbReference type="Gene3D" id="3.90.182.10">
    <property type="entry name" value="Toxin - Anthrax Protective Antigen,domain 1"/>
    <property type="match status" value="1"/>
</dbReference>
<dbReference type="SUPFAM" id="SSF101898">
    <property type="entry name" value="NHL repeat"/>
    <property type="match status" value="1"/>
</dbReference>
<dbReference type="InterPro" id="IPR037524">
    <property type="entry name" value="PA14/GLEYA"/>
</dbReference>
<dbReference type="EMBL" id="AP025739">
    <property type="protein sequence ID" value="BDI33109.1"/>
    <property type="molecule type" value="Genomic_DNA"/>
</dbReference>
<dbReference type="InterPro" id="IPR011042">
    <property type="entry name" value="6-blade_b-propeller_TolB-like"/>
</dbReference>
<name>A0A402CPE4_9BACT</name>
<keyword evidence="2" id="KW-1185">Reference proteome</keyword>
<dbReference type="Gene3D" id="2.120.10.30">
    <property type="entry name" value="TolB, C-terminal domain"/>
    <property type="match status" value="1"/>
</dbReference>
<accession>A0A402CPE4</accession>
<dbReference type="InterPro" id="IPR011658">
    <property type="entry name" value="PA14_dom"/>
</dbReference>
<reference evidence="1 2" key="1">
    <citation type="journal article" date="2019" name="Int. J. Syst. Evol. Microbiol.">
        <title>Capsulimonas corticalis gen. nov., sp. nov., an aerobic capsulated bacterium, of a novel bacterial order, Capsulimonadales ord. nov., of the class Armatimonadia of the phylum Armatimonadetes.</title>
        <authorList>
            <person name="Li J."/>
            <person name="Kudo C."/>
            <person name="Tonouchi A."/>
        </authorList>
    </citation>
    <scope>NUCLEOTIDE SEQUENCE [LARGE SCALE GENOMIC DNA]</scope>
    <source>
        <strain evidence="1 2">AX-7</strain>
    </source>
</reference>